<dbReference type="EMBL" id="JALAAR010000004">
    <property type="protein sequence ID" value="MEH8016710.1"/>
    <property type="molecule type" value="Genomic_DNA"/>
</dbReference>
<evidence type="ECO:0000259" key="4">
    <source>
        <dbReference type="PROSITE" id="PS50887"/>
    </source>
</evidence>
<feature type="domain" description="GGDEF" evidence="4">
    <location>
        <begin position="173"/>
        <end position="302"/>
    </location>
</feature>
<evidence type="ECO:0000256" key="2">
    <source>
        <dbReference type="ARBA" id="ARBA00034247"/>
    </source>
</evidence>
<dbReference type="SMART" id="SM00267">
    <property type="entry name" value="GGDEF"/>
    <property type="match status" value="1"/>
</dbReference>
<name>A0ABU8C485_9GAMM</name>
<dbReference type="PANTHER" id="PTHR45138">
    <property type="entry name" value="REGULATORY COMPONENTS OF SENSORY TRANSDUCTION SYSTEM"/>
    <property type="match status" value="1"/>
</dbReference>
<dbReference type="EC" id="2.7.7.65" evidence="1"/>
<comment type="catalytic activity">
    <reaction evidence="2">
        <text>2 GTP = 3',3'-c-di-GMP + 2 diphosphate</text>
        <dbReference type="Rhea" id="RHEA:24898"/>
        <dbReference type="ChEBI" id="CHEBI:33019"/>
        <dbReference type="ChEBI" id="CHEBI:37565"/>
        <dbReference type="ChEBI" id="CHEBI:58805"/>
        <dbReference type="EC" id="2.7.7.65"/>
    </reaction>
</comment>
<keyword evidence="3" id="KW-1133">Transmembrane helix</keyword>
<accession>A0ABU8C485</accession>
<keyword evidence="3" id="KW-0812">Transmembrane</keyword>
<dbReference type="InterPro" id="IPR029787">
    <property type="entry name" value="Nucleotide_cyclase"/>
</dbReference>
<dbReference type="InterPro" id="IPR000160">
    <property type="entry name" value="GGDEF_dom"/>
</dbReference>
<dbReference type="PROSITE" id="PS50887">
    <property type="entry name" value="GGDEF"/>
    <property type="match status" value="1"/>
</dbReference>
<protein>
    <recommendedName>
        <fullName evidence="1">diguanylate cyclase</fullName>
        <ecNumber evidence="1">2.7.7.65</ecNumber>
    </recommendedName>
</protein>
<keyword evidence="6" id="KW-1185">Reference proteome</keyword>
<dbReference type="CDD" id="cd01949">
    <property type="entry name" value="GGDEF"/>
    <property type="match status" value="1"/>
</dbReference>
<feature type="transmembrane region" description="Helical" evidence="3">
    <location>
        <begin position="39"/>
        <end position="57"/>
    </location>
</feature>
<dbReference type="Proteomes" id="UP001375382">
    <property type="component" value="Unassembled WGS sequence"/>
</dbReference>
<dbReference type="PANTHER" id="PTHR45138:SF9">
    <property type="entry name" value="DIGUANYLATE CYCLASE DGCM-RELATED"/>
    <property type="match status" value="1"/>
</dbReference>
<evidence type="ECO:0000313" key="5">
    <source>
        <dbReference type="EMBL" id="MEH8016710.1"/>
    </source>
</evidence>
<evidence type="ECO:0000256" key="3">
    <source>
        <dbReference type="SAM" id="Phobius"/>
    </source>
</evidence>
<organism evidence="5 6">
    <name type="scientific">Rheinheimera muenzenbergensis</name>
    <dbReference type="NCBI Taxonomy" id="1193628"/>
    <lineage>
        <taxon>Bacteria</taxon>
        <taxon>Pseudomonadati</taxon>
        <taxon>Pseudomonadota</taxon>
        <taxon>Gammaproteobacteria</taxon>
        <taxon>Chromatiales</taxon>
        <taxon>Chromatiaceae</taxon>
        <taxon>Rheinheimera</taxon>
    </lineage>
</organism>
<evidence type="ECO:0000313" key="6">
    <source>
        <dbReference type="Proteomes" id="UP001375382"/>
    </source>
</evidence>
<reference evidence="5 6" key="1">
    <citation type="journal article" date="2023" name="Ecotoxicol. Environ. Saf.">
        <title>Mercury remediation potential of mercury-resistant strain Rheinheimera metallidurans sp. nov. isolated from a municipal waste dumping site.</title>
        <authorList>
            <person name="Yadav V."/>
            <person name="Manjhi A."/>
            <person name="Vadakedath N."/>
        </authorList>
    </citation>
    <scope>NUCLEOTIDE SEQUENCE [LARGE SCALE GENOMIC DNA]</scope>
    <source>
        <strain evidence="5 6">E-49</strain>
    </source>
</reference>
<sequence length="302" mass="33876">MWRQHRYKILLSLLLLAGGLLLAINAGDAKPQIELDALDILGEGTTLLVACGWLGLIISSRPAGRVTEWLYYGSLLLVFSYFLDLLDEFIRYPEHVRLMSWLESLPAPVGMLVLTYGLVGWHREQRAINRQLRGRELFLRDHQLIDPLTQLYGMDYLRAVLQREIELHKSQHKALSLLVLDIDNFAGFNRRFGMAAGDAYLSRVSELLSNQLRHSDVVCRYAGDRFIALLPNTALPQAQIMAQHLRQQLRQQLCAPDGAHDQPQLTVANIAVQQDSADSALQAADAALALAKQTAALNLQHV</sequence>
<comment type="caution">
    <text evidence="5">The sequence shown here is derived from an EMBL/GenBank/DDBJ whole genome shotgun (WGS) entry which is preliminary data.</text>
</comment>
<feature type="transmembrane region" description="Helical" evidence="3">
    <location>
        <begin position="69"/>
        <end position="86"/>
    </location>
</feature>
<keyword evidence="3" id="KW-0472">Membrane</keyword>
<dbReference type="Gene3D" id="3.30.70.270">
    <property type="match status" value="1"/>
</dbReference>
<dbReference type="SUPFAM" id="SSF55073">
    <property type="entry name" value="Nucleotide cyclase"/>
    <property type="match status" value="1"/>
</dbReference>
<dbReference type="NCBIfam" id="TIGR00254">
    <property type="entry name" value="GGDEF"/>
    <property type="match status" value="1"/>
</dbReference>
<dbReference type="InterPro" id="IPR050469">
    <property type="entry name" value="Diguanylate_Cyclase"/>
</dbReference>
<evidence type="ECO:0000256" key="1">
    <source>
        <dbReference type="ARBA" id="ARBA00012528"/>
    </source>
</evidence>
<feature type="transmembrane region" description="Helical" evidence="3">
    <location>
        <begin position="98"/>
        <end position="121"/>
    </location>
</feature>
<dbReference type="InterPro" id="IPR043128">
    <property type="entry name" value="Rev_trsase/Diguanyl_cyclase"/>
</dbReference>
<proteinExistence type="predicted"/>
<gene>
    <name evidence="5" type="ORF">MN202_05680</name>
</gene>
<dbReference type="Pfam" id="PF00990">
    <property type="entry name" value="GGDEF"/>
    <property type="match status" value="1"/>
</dbReference>
<dbReference type="RefSeq" id="WP_335735128.1">
    <property type="nucleotide sequence ID" value="NZ_JALAAR010000004.1"/>
</dbReference>